<name>A0A5B8YRY0_9FLAO</name>
<dbReference type="Proteomes" id="UP000321954">
    <property type="component" value="Chromosome"/>
</dbReference>
<keyword evidence="3" id="KW-1185">Reference proteome</keyword>
<feature type="signal peptide" evidence="1">
    <location>
        <begin position="1"/>
        <end position="21"/>
    </location>
</feature>
<dbReference type="EMBL" id="CP042476">
    <property type="protein sequence ID" value="QED38949.1"/>
    <property type="molecule type" value="Genomic_DNA"/>
</dbReference>
<evidence type="ECO:0008006" key="4">
    <source>
        <dbReference type="Google" id="ProtNLM"/>
    </source>
</evidence>
<gene>
    <name evidence="2" type="ORF">FK178_15025</name>
</gene>
<organism evidence="2 3">
    <name type="scientific">Antarcticibacterium arcticum</name>
    <dbReference type="NCBI Taxonomy" id="2585771"/>
    <lineage>
        <taxon>Bacteria</taxon>
        <taxon>Pseudomonadati</taxon>
        <taxon>Bacteroidota</taxon>
        <taxon>Flavobacteriia</taxon>
        <taxon>Flavobacteriales</taxon>
        <taxon>Flavobacteriaceae</taxon>
        <taxon>Antarcticibacterium</taxon>
    </lineage>
</organism>
<dbReference type="AlphaFoldDB" id="A0A5B8YRY0"/>
<evidence type="ECO:0000313" key="2">
    <source>
        <dbReference type="EMBL" id="QED38949.1"/>
    </source>
</evidence>
<protein>
    <recommendedName>
        <fullName evidence="4">Lipoprotein SmpA/OmlA domain-containing protein</fullName>
    </recommendedName>
</protein>
<sequence>MKKIFYTNFFLFILLISCSKANQENFEDLKKIETGMEVKKVLSIMRNDPINVKRAPWNDSLFIYYFSSPAAASDHYKIIFKEEDSTVIEINFGD</sequence>
<keyword evidence="1" id="KW-0732">Signal</keyword>
<feature type="chain" id="PRO_5023025381" description="Lipoprotein SmpA/OmlA domain-containing protein" evidence="1">
    <location>
        <begin position="22"/>
        <end position="94"/>
    </location>
</feature>
<evidence type="ECO:0000256" key="1">
    <source>
        <dbReference type="SAM" id="SignalP"/>
    </source>
</evidence>
<accession>A0A5B8YRY0</accession>
<reference evidence="2 3" key="1">
    <citation type="submission" date="2019-08" db="EMBL/GenBank/DDBJ databases">
        <title>Antarcticibacterium arcticum sp. nov., a bacterium isolated from marine sediment of the Canadian Beaufort Sea.</title>
        <authorList>
            <person name="Lee Y.M."/>
            <person name="Baek K."/>
            <person name="Lee D.-H."/>
            <person name="Shin S.C."/>
            <person name="Jin Y.K."/>
            <person name="Park Y."/>
        </authorList>
    </citation>
    <scope>NUCLEOTIDE SEQUENCE [LARGE SCALE GENOMIC DNA]</scope>
    <source>
        <strain evidence="2 3">PAMC 28998</strain>
    </source>
</reference>
<dbReference type="RefSeq" id="WP_146837115.1">
    <property type="nucleotide sequence ID" value="NZ_CP042476.1"/>
</dbReference>
<dbReference type="OrthoDB" id="642123at2"/>
<evidence type="ECO:0000313" key="3">
    <source>
        <dbReference type="Proteomes" id="UP000321954"/>
    </source>
</evidence>
<dbReference type="KEGG" id="anp:FK178_15025"/>
<dbReference type="PROSITE" id="PS51257">
    <property type="entry name" value="PROKAR_LIPOPROTEIN"/>
    <property type="match status" value="1"/>
</dbReference>
<proteinExistence type="predicted"/>